<keyword evidence="5 6" id="KW-0472">Membrane</keyword>
<gene>
    <name evidence="9" type="ORF">J0A66_11470</name>
</gene>
<dbReference type="PANTHER" id="PTHR30572:SF18">
    <property type="entry name" value="ABC-TYPE MACROLIDE FAMILY EXPORT SYSTEM PERMEASE COMPONENT 2"/>
    <property type="match status" value="1"/>
</dbReference>
<feature type="transmembrane region" description="Helical" evidence="6">
    <location>
        <begin position="332"/>
        <end position="360"/>
    </location>
</feature>
<evidence type="ECO:0000256" key="4">
    <source>
        <dbReference type="ARBA" id="ARBA00022989"/>
    </source>
</evidence>
<dbReference type="AlphaFoldDB" id="A0A939DQ13"/>
<dbReference type="InterPro" id="IPR003838">
    <property type="entry name" value="ABC3_permease_C"/>
</dbReference>
<feature type="transmembrane region" description="Helical" evidence="6">
    <location>
        <begin position="21"/>
        <end position="43"/>
    </location>
</feature>
<evidence type="ECO:0000256" key="3">
    <source>
        <dbReference type="ARBA" id="ARBA00022692"/>
    </source>
</evidence>
<feature type="transmembrane region" description="Helical" evidence="6">
    <location>
        <begin position="795"/>
        <end position="817"/>
    </location>
</feature>
<dbReference type="Pfam" id="PF12704">
    <property type="entry name" value="MacB_PCD"/>
    <property type="match status" value="1"/>
</dbReference>
<evidence type="ECO:0000259" key="8">
    <source>
        <dbReference type="Pfam" id="PF12704"/>
    </source>
</evidence>
<dbReference type="Pfam" id="PF02687">
    <property type="entry name" value="FtsX"/>
    <property type="match status" value="2"/>
</dbReference>
<comment type="subcellular location">
    <subcellularLocation>
        <location evidence="1">Cell membrane</location>
        <topology evidence="1">Multi-pass membrane protein</topology>
    </subcellularLocation>
</comment>
<dbReference type="PANTHER" id="PTHR30572">
    <property type="entry name" value="MEMBRANE COMPONENT OF TRANSPORTER-RELATED"/>
    <property type="match status" value="1"/>
</dbReference>
<feature type="transmembrane region" description="Helical" evidence="6">
    <location>
        <begin position="749"/>
        <end position="775"/>
    </location>
</feature>
<feature type="domain" description="ABC3 transporter permease C-terminal" evidence="7">
    <location>
        <begin position="709"/>
        <end position="821"/>
    </location>
</feature>
<sequence length="828" mass="91767">MSLYRGSLRRGLIRLFSEPRLSLPLMLTLGLTLAAVLTVLSIAQTLLFQPLPGVKQEQQLYQLDVRLQFNDEMNVSFLSDRRRFAHLQQRFAGLGDWAQVVNQDSQAEVEGQQYQVTLLNATSGATDVIGLPLLLGEGTSADNAKEGVWISASLWRAVFGERSNLQGETIRIGGRDWPVFGVLGDFTSMDIEGNSSLIREQVWRFAPLQESLLNNESLSLGTTQLNLLRAPGGQVPDNRQLEDWYLTYLDTQISEPRAREFILSKPHSVSVQSYRDFFVGDSGKLVSLLIVAMVSLLVMACLNLLNMFIAHYQGRSKEFSVQLCMGASTRRLRLLVFLENLPMFMLASVTGLLGAAWLIRVLPDLAGDSLPLLDKINLDSLSLLVAMLLVMLINLLFASVSLLHVQQQALTDNLNSSGKGTPAQQKQGLNRMLMVLQLTIACTLMTAAMTSVYKSYQDVYQYPGYEMVNAYEISLAYKDEAWQQSLYDFESYSGSELQQLRSALADRLRKLEPQAVVDVESLPLSQSLTMRAYPDPETGESRMYLPRQWGRGYLESFHIPLLAGADLTGPQNGSREVLVDLDYARQLEGVEYWQNLVGKEIKLGNDSDDIFRVAGIVGNTRPVLGGLLNSTPPVIYFADVNADANGSDQPRLQMVVLMPEGQTLTREQLVPILSDLDPRLGEIGLESMQQRWQTMTAESRLNMYVVLGMAVLTLALAAIGVSGLSQMNAAQKRYELAVRMATGARQNRLLVLLLKDATLMLSAGLGLGLFGSVLGYQYLTGLIDQAPAFNWPTSLLVNVILAVTMLLSVVLPGWRVIRADPMQVLREL</sequence>
<dbReference type="GO" id="GO:0022857">
    <property type="term" value="F:transmembrane transporter activity"/>
    <property type="evidence" value="ECO:0007669"/>
    <property type="project" value="TreeGrafter"/>
</dbReference>
<keyword evidence="4 6" id="KW-1133">Transmembrane helix</keyword>
<keyword evidence="3 6" id="KW-0812">Transmembrane</keyword>
<feature type="transmembrane region" description="Helical" evidence="6">
    <location>
        <begin position="380"/>
        <end position="403"/>
    </location>
</feature>
<evidence type="ECO:0000313" key="9">
    <source>
        <dbReference type="EMBL" id="MBN7825846.1"/>
    </source>
</evidence>
<feature type="domain" description="MacB-like periplasmic core" evidence="8">
    <location>
        <begin position="26"/>
        <end position="194"/>
    </location>
</feature>
<feature type="domain" description="ABC3 transporter permease C-terminal" evidence="7">
    <location>
        <begin position="291"/>
        <end position="403"/>
    </location>
</feature>
<protein>
    <submittedName>
        <fullName evidence="9">ABC transporter permease</fullName>
    </submittedName>
</protein>
<feature type="transmembrane region" description="Helical" evidence="6">
    <location>
        <begin position="703"/>
        <end position="724"/>
    </location>
</feature>
<feature type="transmembrane region" description="Helical" evidence="6">
    <location>
        <begin position="433"/>
        <end position="453"/>
    </location>
</feature>
<accession>A0A939DQ13</accession>
<keyword evidence="10" id="KW-1185">Reference proteome</keyword>
<name>A0A939DQ13_9ALTE</name>
<evidence type="ECO:0000256" key="1">
    <source>
        <dbReference type="ARBA" id="ARBA00004651"/>
    </source>
</evidence>
<evidence type="ECO:0000256" key="6">
    <source>
        <dbReference type="SAM" id="Phobius"/>
    </source>
</evidence>
<dbReference type="InterPro" id="IPR025857">
    <property type="entry name" value="MacB_PCD"/>
</dbReference>
<reference evidence="9" key="1">
    <citation type="submission" date="2021-03" db="EMBL/GenBank/DDBJ databases">
        <title>novel species isolated from a fishpond in China.</title>
        <authorList>
            <person name="Lu H."/>
            <person name="Cai Z."/>
        </authorList>
    </citation>
    <scope>NUCLEOTIDE SEQUENCE</scope>
    <source>
        <strain evidence="9">JCM 30855</strain>
    </source>
</reference>
<keyword evidence="2" id="KW-1003">Cell membrane</keyword>
<dbReference type="EMBL" id="JAFKCV010000005">
    <property type="protein sequence ID" value="MBN7825846.1"/>
    <property type="molecule type" value="Genomic_DNA"/>
</dbReference>
<evidence type="ECO:0000256" key="2">
    <source>
        <dbReference type="ARBA" id="ARBA00022475"/>
    </source>
</evidence>
<proteinExistence type="predicted"/>
<dbReference type="Proteomes" id="UP000664654">
    <property type="component" value="Unassembled WGS sequence"/>
</dbReference>
<feature type="transmembrane region" description="Helical" evidence="6">
    <location>
        <begin position="285"/>
        <end position="311"/>
    </location>
</feature>
<dbReference type="GO" id="GO:0005886">
    <property type="term" value="C:plasma membrane"/>
    <property type="evidence" value="ECO:0007669"/>
    <property type="project" value="UniProtKB-SubCell"/>
</dbReference>
<comment type="caution">
    <text evidence="9">The sequence shown here is derived from an EMBL/GenBank/DDBJ whole genome shotgun (WGS) entry which is preliminary data.</text>
</comment>
<organism evidence="9 10">
    <name type="scientific">Bowmanella dokdonensis</name>
    <dbReference type="NCBI Taxonomy" id="751969"/>
    <lineage>
        <taxon>Bacteria</taxon>
        <taxon>Pseudomonadati</taxon>
        <taxon>Pseudomonadota</taxon>
        <taxon>Gammaproteobacteria</taxon>
        <taxon>Alteromonadales</taxon>
        <taxon>Alteromonadaceae</taxon>
        <taxon>Bowmanella</taxon>
    </lineage>
</organism>
<dbReference type="InterPro" id="IPR050250">
    <property type="entry name" value="Macrolide_Exporter_MacB"/>
</dbReference>
<dbReference type="RefSeq" id="WP_206573952.1">
    <property type="nucleotide sequence ID" value="NZ_JAFKCV010000005.1"/>
</dbReference>
<evidence type="ECO:0000256" key="5">
    <source>
        <dbReference type="ARBA" id="ARBA00023136"/>
    </source>
</evidence>
<evidence type="ECO:0000313" key="10">
    <source>
        <dbReference type="Proteomes" id="UP000664654"/>
    </source>
</evidence>
<evidence type="ECO:0000259" key="7">
    <source>
        <dbReference type="Pfam" id="PF02687"/>
    </source>
</evidence>